<organism evidence="1 2">
    <name type="scientific">Jimgerdemannia flammicorona</name>
    <dbReference type="NCBI Taxonomy" id="994334"/>
    <lineage>
        <taxon>Eukaryota</taxon>
        <taxon>Fungi</taxon>
        <taxon>Fungi incertae sedis</taxon>
        <taxon>Mucoromycota</taxon>
        <taxon>Mucoromycotina</taxon>
        <taxon>Endogonomycetes</taxon>
        <taxon>Endogonales</taxon>
        <taxon>Endogonaceae</taxon>
        <taxon>Jimgerdemannia</taxon>
    </lineage>
</organism>
<keyword evidence="2" id="KW-1185">Reference proteome</keyword>
<reference evidence="1 2" key="1">
    <citation type="journal article" date="2018" name="New Phytol.">
        <title>Phylogenomics of Endogonaceae and evolution of mycorrhizas within Mucoromycota.</title>
        <authorList>
            <person name="Chang Y."/>
            <person name="Desiro A."/>
            <person name="Na H."/>
            <person name="Sandor L."/>
            <person name="Lipzen A."/>
            <person name="Clum A."/>
            <person name="Barry K."/>
            <person name="Grigoriev I.V."/>
            <person name="Martin F.M."/>
            <person name="Stajich J.E."/>
            <person name="Smith M.E."/>
            <person name="Bonito G."/>
            <person name="Spatafora J.W."/>
        </authorList>
    </citation>
    <scope>NUCLEOTIDE SEQUENCE [LARGE SCALE GENOMIC DNA]</scope>
    <source>
        <strain evidence="1 2">GMNB39</strain>
    </source>
</reference>
<name>A0A433DHD0_9FUNG</name>
<evidence type="ECO:0000313" key="2">
    <source>
        <dbReference type="Proteomes" id="UP000268093"/>
    </source>
</evidence>
<dbReference type="OrthoDB" id="2497589at2759"/>
<dbReference type="EMBL" id="RBNI01001615">
    <property type="protein sequence ID" value="RUP50219.1"/>
    <property type="molecule type" value="Genomic_DNA"/>
</dbReference>
<sequence>MGPKRATTSQITSEKASKKPKSSTEETKKPARAAKKGKSEPKQIAAQPPPATSATPIPSATTFLSQAKPMHLKLYRGSKSSSSFERDLIYVLDANPKRMTTGSYGWSATGKTKIRVGTDREEAEVPVQITVNIVVPGSKTGTGEEVGEAERENGEVKEGAEE</sequence>
<accession>A0A433DHD0</accession>
<comment type="caution">
    <text evidence="1">The sequence shown here is derived from an EMBL/GenBank/DDBJ whole genome shotgun (WGS) entry which is preliminary data.</text>
</comment>
<gene>
    <name evidence="1" type="ORF">BC936DRAFT_139966</name>
</gene>
<dbReference type="Proteomes" id="UP000268093">
    <property type="component" value="Unassembled WGS sequence"/>
</dbReference>
<protein>
    <submittedName>
        <fullName evidence="1">Uncharacterized protein</fullName>
    </submittedName>
</protein>
<evidence type="ECO:0000313" key="1">
    <source>
        <dbReference type="EMBL" id="RUP50219.1"/>
    </source>
</evidence>
<proteinExistence type="predicted"/>